<dbReference type="CDD" id="cd07067">
    <property type="entry name" value="HP_PGM_like"/>
    <property type="match status" value="1"/>
</dbReference>
<dbReference type="GO" id="GO:0005737">
    <property type="term" value="C:cytoplasm"/>
    <property type="evidence" value="ECO:0007669"/>
    <property type="project" value="TreeGrafter"/>
</dbReference>
<gene>
    <name evidence="3" type="ORF">FC85_GL003059</name>
</gene>
<dbReference type="Proteomes" id="UP000052013">
    <property type="component" value="Unassembled WGS sequence"/>
</dbReference>
<comment type="caution">
    <text evidence="3">The sequence shown here is derived from an EMBL/GenBank/DDBJ whole genome shotgun (WGS) entry which is preliminary data.</text>
</comment>
<feature type="active site" description="Tele-phosphohistidine intermediate" evidence="1">
    <location>
        <position position="18"/>
    </location>
</feature>
<evidence type="ECO:0000256" key="2">
    <source>
        <dbReference type="PIRSR" id="PIRSR613078-2"/>
    </source>
</evidence>
<feature type="binding site" evidence="2">
    <location>
        <position position="68"/>
    </location>
    <ligand>
        <name>substrate</name>
    </ligand>
</feature>
<sequence>MKIVLGGTELTKLYFIRHGKTEWNLESRYQGAGGDSPLLSQSYDEMNQLAQHIKTVKFSHIYASPIKRARLTAVTIARQLKRRPPISLLSRLEEFNLGKMEGMKFDDVKRLYPEEFDNFRNHPDLYQSKVIGGESYSDVINRMTPAVLSIVQNNPDDNVMVVSHGAALNAEMNHLLGTPLADLRKRGGLANTSTTILESTDGKTFKLLKWNDTSYLNRKLDKTDLV</sequence>
<dbReference type="STRING" id="1423739.FC85_GL003059"/>
<evidence type="ECO:0000313" key="4">
    <source>
        <dbReference type="Proteomes" id="UP000052013"/>
    </source>
</evidence>
<dbReference type="PANTHER" id="PTHR48100">
    <property type="entry name" value="BROAD-SPECIFICITY PHOSPHATASE YOR283W-RELATED"/>
    <property type="match status" value="1"/>
</dbReference>
<evidence type="ECO:0000256" key="1">
    <source>
        <dbReference type="PIRSR" id="PIRSR613078-1"/>
    </source>
</evidence>
<dbReference type="EMBL" id="AZEY01000058">
    <property type="protein sequence ID" value="KRL65712.1"/>
    <property type="molecule type" value="Genomic_DNA"/>
</dbReference>
<proteinExistence type="predicted"/>
<dbReference type="Pfam" id="PF00300">
    <property type="entry name" value="His_Phos_1"/>
    <property type="match status" value="1"/>
</dbReference>
<feature type="binding site" evidence="2">
    <location>
        <begin position="17"/>
        <end position="24"/>
    </location>
    <ligand>
        <name>substrate</name>
    </ligand>
</feature>
<dbReference type="GO" id="GO:0016791">
    <property type="term" value="F:phosphatase activity"/>
    <property type="evidence" value="ECO:0007669"/>
    <property type="project" value="TreeGrafter"/>
</dbReference>
<accession>A0A0R1S9K9</accession>
<dbReference type="SMART" id="SM00855">
    <property type="entry name" value="PGAM"/>
    <property type="match status" value="1"/>
</dbReference>
<dbReference type="PATRIC" id="fig|1423739.3.peg.3188"/>
<name>A0A0R1S9K9_9LACO</name>
<dbReference type="InterPro" id="IPR050275">
    <property type="entry name" value="PGM_Phosphatase"/>
</dbReference>
<dbReference type="SUPFAM" id="SSF53254">
    <property type="entry name" value="Phosphoglycerate mutase-like"/>
    <property type="match status" value="1"/>
</dbReference>
<dbReference type="Gene3D" id="3.40.50.1240">
    <property type="entry name" value="Phosphoglycerate mutase-like"/>
    <property type="match status" value="1"/>
</dbReference>
<dbReference type="PANTHER" id="PTHR48100:SF1">
    <property type="entry name" value="HISTIDINE PHOSPHATASE FAMILY PROTEIN-RELATED"/>
    <property type="match status" value="1"/>
</dbReference>
<reference evidence="3 4" key="1">
    <citation type="journal article" date="2015" name="Genome Announc.">
        <title>Expanding the biotechnology potential of lactobacilli through comparative genomics of 213 strains and associated genera.</title>
        <authorList>
            <person name="Sun Z."/>
            <person name="Harris H.M."/>
            <person name="McCann A."/>
            <person name="Guo C."/>
            <person name="Argimon S."/>
            <person name="Zhang W."/>
            <person name="Yang X."/>
            <person name="Jeffery I.B."/>
            <person name="Cooney J.C."/>
            <person name="Kagawa T.F."/>
            <person name="Liu W."/>
            <person name="Song Y."/>
            <person name="Salvetti E."/>
            <person name="Wrobel A."/>
            <person name="Rasinkangas P."/>
            <person name="Parkhill J."/>
            <person name="Rea M.C."/>
            <person name="O'Sullivan O."/>
            <person name="Ritari J."/>
            <person name="Douillard F.P."/>
            <person name="Paul Ross R."/>
            <person name="Yang R."/>
            <person name="Briner A.E."/>
            <person name="Felis G.E."/>
            <person name="de Vos W.M."/>
            <person name="Barrangou R."/>
            <person name="Klaenhammer T.R."/>
            <person name="Caufield P.W."/>
            <person name="Cui Y."/>
            <person name="Zhang H."/>
            <person name="O'Toole P.W."/>
        </authorList>
    </citation>
    <scope>NUCLEOTIDE SEQUENCE [LARGE SCALE GENOMIC DNA]</scope>
    <source>
        <strain evidence="3 4">DSM 14421</strain>
    </source>
</reference>
<dbReference type="InterPro" id="IPR029033">
    <property type="entry name" value="His_PPase_superfam"/>
</dbReference>
<dbReference type="InterPro" id="IPR013078">
    <property type="entry name" value="His_Pase_superF_clade-1"/>
</dbReference>
<evidence type="ECO:0000313" key="3">
    <source>
        <dbReference type="EMBL" id="KRL65712.1"/>
    </source>
</evidence>
<protein>
    <submittedName>
        <fullName evidence="3">Phosphoglycerate mutase</fullName>
    </submittedName>
</protein>
<organism evidence="3 4">
    <name type="scientific">Lentilactobacillus diolivorans DSM 14421</name>
    <dbReference type="NCBI Taxonomy" id="1423739"/>
    <lineage>
        <taxon>Bacteria</taxon>
        <taxon>Bacillati</taxon>
        <taxon>Bacillota</taxon>
        <taxon>Bacilli</taxon>
        <taxon>Lactobacillales</taxon>
        <taxon>Lactobacillaceae</taxon>
        <taxon>Lentilactobacillus</taxon>
    </lineage>
</organism>
<feature type="active site" description="Proton donor/acceptor" evidence="1">
    <location>
        <position position="94"/>
    </location>
</feature>
<dbReference type="AlphaFoldDB" id="A0A0R1S9K9"/>